<accession>A0A420EIH4</accession>
<dbReference type="EMBL" id="RAQO01000004">
    <property type="protein sequence ID" value="RKF20457.1"/>
    <property type="molecule type" value="Genomic_DNA"/>
</dbReference>
<organism evidence="1 2">
    <name type="scientific">Alginatibacterium sediminis</name>
    <dbReference type="NCBI Taxonomy" id="2164068"/>
    <lineage>
        <taxon>Bacteria</taxon>
        <taxon>Pseudomonadati</taxon>
        <taxon>Pseudomonadota</taxon>
        <taxon>Gammaproteobacteria</taxon>
        <taxon>Alteromonadales</taxon>
        <taxon>Alteromonadaceae</taxon>
        <taxon>Alginatibacterium</taxon>
    </lineage>
</organism>
<protein>
    <submittedName>
        <fullName evidence="1">ABC transporter ATP-binding protein</fullName>
    </submittedName>
</protein>
<keyword evidence="1" id="KW-0067">ATP-binding</keyword>
<evidence type="ECO:0000313" key="2">
    <source>
        <dbReference type="Proteomes" id="UP000286482"/>
    </source>
</evidence>
<dbReference type="AlphaFoldDB" id="A0A420EIH4"/>
<gene>
    <name evidence="1" type="ORF">DBZ36_04585</name>
</gene>
<sequence>MLFATTFSGYNTRLISGAAEPLYLPASEQSPFHAIYFREDYFSSALHEIAHWVIAGEARRKLEDYGYWYSPDGRDQLQQAEFEKVEVLPQAIELAFCKAIGKDFDVSVDNLDGDAMNIEGFRQQVSAKCQQLCESGMPARAQLFIASLEQHYGKHKTQQALQSSPQR</sequence>
<comment type="caution">
    <text evidence="1">The sequence shown here is derived from an EMBL/GenBank/DDBJ whole genome shotgun (WGS) entry which is preliminary data.</text>
</comment>
<keyword evidence="2" id="KW-1185">Reference proteome</keyword>
<evidence type="ECO:0000313" key="1">
    <source>
        <dbReference type="EMBL" id="RKF20457.1"/>
    </source>
</evidence>
<name>A0A420EIH4_9ALTE</name>
<dbReference type="InterPro" id="IPR007411">
    <property type="entry name" value="EpmC"/>
</dbReference>
<reference evidence="1 2" key="1">
    <citation type="submission" date="2018-09" db="EMBL/GenBank/DDBJ databases">
        <authorList>
            <person name="Wang Z."/>
        </authorList>
    </citation>
    <scope>NUCLEOTIDE SEQUENCE [LARGE SCALE GENOMIC DNA]</scope>
    <source>
        <strain evidence="1 2">ALS 81</strain>
    </source>
</reference>
<keyword evidence="1" id="KW-0547">Nucleotide-binding</keyword>
<proteinExistence type="predicted"/>
<dbReference type="Proteomes" id="UP000286482">
    <property type="component" value="Unassembled WGS sequence"/>
</dbReference>
<dbReference type="OrthoDB" id="5298591at2"/>
<dbReference type="GO" id="GO:0005524">
    <property type="term" value="F:ATP binding"/>
    <property type="evidence" value="ECO:0007669"/>
    <property type="project" value="UniProtKB-KW"/>
</dbReference>
<dbReference type="Pfam" id="PF04315">
    <property type="entry name" value="EpmC"/>
    <property type="match status" value="1"/>
</dbReference>